<organism evidence="6 9">
    <name type="scientific">Enterocloster aldenensis</name>
    <dbReference type="NCBI Taxonomy" id="358742"/>
    <lineage>
        <taxon>Bacteria</taxon>
        <taxon>Bacillati</taxon>
        <taxon>Bacillota</taxon>
        <taxon>Clostridia</taxon>
        <taxon>Lachnospirales</taxon>
        <taxon>Lachnospiraceae</taxon>
        <taxon>Enterocloster</taxon>
    </lineage>
</organism>
<dbReference type="GO" id="GO:0006355">
    <property type="term" value="P:regulation of DNA-templated transcription"/>
    <property type="evidence" value="ECO:0007669"/>
    <property type="project" value="InterPro"/>
</dbReference>
<dbReference type="CDD" id="cd00038">
    <property type="entry name" value="CAP_ED"/>
    <property type="match status" value="1"/>
</dbReference>
<reference evidence="6" key="3">
    <citation type="submission" date="2022-01" db="EMBL/GenBank/DDBJ databases">
        <title>Collection of gut derived symbiotic bacterial strains cultured from healthy donors.</title>
        <authorList>
            <person name="Lin H."/>
            <person name="Kohout C."/>
            <person name="Waligurski E."/>
            <person name="Pamer E.G."/>
        </authorList>
    </citation>
    <scope>NUCLEOTIDE SEQUENCE</scope>
    <source>
        <strain evidence="6">DFI.6.55</strain>
    </source>
</reference>
<sequence>MRDFFTISDNACRVPFADLCKRNEEYRTYFVRRTYEASQCIHPQGTKISCFGIVESGILKAVNNTINGVEQCHSYFEAKDLFPEFLYFTGRKNYVYTLIAEKKSTVLWIPVHVLEEMLEKDQGLMYALLLYVCQRGLKDQLYLNCLNYQTIRERIAYWIVGLHNLSPVESVHMPGSQLILANMLHVSRSSLNQELKLMQKDGYFKVRGREMYELDEEKLNALL</sequence>
<proteinExistence type="predicted"/>
<dbReference type="SUPFAM" id="SSF46785">
    <property type="entry name" value="Winged helix' DNA-binding domain"/>
    <property type="match status" value="1"/>
</dbReference>
<feature type="domain" description="HTH crp-type" evidence="5">
    <location>
        <begin position="153"/>
        <end position="222"/>
    </location>
</feature>
<dbReference type="Proteomes" id="UP000669239">
    <property type="component" value="Unassembled WGS sequence"/>
</dbReference>
<keyword evidence="1" id="KW-0805">Transcription regulation</keyword>
<dbReference type="Proteomes" id="UP001299608">
    <property type="component" value="Unassembled WGS sequence"/>
</dbReference>
<evidence type="ECO:0000313" key="8">
    <source>
        <dbReference type="Proteomes" id="UP000669239"/>
    </source>
</evidence>
<keyword evidence="3" id="KW-0804">Transcription</keyword>
<evidence type="ECO:0000259" key="4">
    <source>
        <dbReference type="Pfam" id="PF00027"/>
    </source>
</evidence>
<reference evidence="7" key="2">
    <citation type="submission" date="2020-02" db="EMBL/GenBank/DDBJ databases">
        <authorList>
            <person name="Littmann E."/>
            <person name="Sorbara M."/>
        </authorList>
    </citation>
    <scope>NUCLEOTIDE SEQUENCE</scope>
    <source>
        <strain evidence="7">MSK.1.17</strain>
    </source>
</reference>
<dbReference type="EMBL" id="JAAITT010000001">
    <property type="protein sequence ID" value="NSJ47312.1"/>
    <property type="molecule type" value="Genomic_DNA"/>
</dbReference>
<dbReference type="SUPFAM" id="SSF51206">
    <property type="entry name" value="cAMP-binding domain-like"/>
    <property type="match status" value="1"/>
</dbReference>
<dbReference type="Pfam" id="PF13545">
    <property type="entry name" value="HTH_Crp_2"/>
    <property type="match status" value="1"/>
</dbReference>
<comment type="caution">
    <text evidence="6">The sequence shown here is derived from an EMBL/GenBank/DDBJ whole genome shotgun (WGS) entry which is preliminary data.</text>
</comment>
<dbReference type="Gene3D" id="2.60.120.10">
    <property type="entry name" value="Jelly Rolls"/>
    <property type="match status" value="1"/>
</dbReference>
<accession>A0AAW5BQ95</accession>
<evidence type="ECO:0000256" key="2">
    <source>
        <dbReference type="ARBA" id="ARBA00023125"/>
    </source>
</evidence>
<dbReference type="InterPro" id="IPR012318">
    <property type="entry name" value="HTH_CRP"/>
</dbReference>
<dbReference type="AlphaFoldDB" id="A0AAW5BQ95"/>
<reference evidence="7 8" key="1">
    <citation type="journal article" date="2020" name="Cell Host Microbe">
        <title>Functional and Genomic Variation between Human-Derived Isolates of Lachnospiraceae Reveals Inter- and Intra-Species Diversity.</title>
        <authorList>
            <person name="Sorbara M.T."/>
            <person name="Littmann E.R."/>
            <person name="Fontana E."/>
            <person name="Moody T.U."/>
            <person name="Kohout C.E."/>
            <person name="Gjonbalaj M."/>
            <person name="Eaton V."/>
            <person name="Seok R."/>
            <person name="Leiner I.M."/>
            <person name="Pamer E.G."/>
        </authorList>
    </citation>
    <scope>NUCLEOTIDE SEQUENCE [LARGE SCALE GENOMIC DNA]</scope>
    <source>
        <strain evidence="7 8">MSK.1.17</strain>
    </source>
</reference>
<gene>
    <name evidence="7" type="ORF">G5B36_01105</name>
    <name evidence="6" type="ORF">L0N08_02085</name>
</gene>
<dbReference type="Pfam" id="PF00027">
    <property type="entry name" value="cNMP_binding"/>
    <property type="match status" value="1"/>
</dbReference>
<name>A0AAW5BQ95_9FIRM</name>
<dbReference type="EMBL" id="JAKNGE010000002">
    <property type="protein sequence ID" value="MCG4744197.1"/>
    <property type="molecule type" value="Genomic_DNA"/>
</dbReference>
<evidence type="ECO:0000313" key="6">
    <source>
        <dbReference type="EMBL" id="MCG4744197.1"/>
    </source>
</evidence>
<evidence type="ECO:0000259" key="5">
    <source>
        <dbReference type="Pfam" id="PF13545"/>
    </source>
</evidence>
<dbReference type="RefSeq" id="WP_117557446.1">
    <property type="nucleotide sequence ID" value="NZ_BAABZL010000001.1"/>
</dbReference>
<evidence type="ECO:0000313" key="7">
    <source>
        <dbReference type="EMBL" id="NSJ47312.1"/>
    </source>
</evidence>
<dbReference type="InterPro" id="IPR018490">
    <property type="entry name" value="cNMP-bd_dom_sf"/>
</dbReference>
<protein>
    <submittedName>
        <fullName evidence="6">Crp/Fnr family transcriptional regulator</fullName>
    </submittedName>
</protein>
<keyword evidence="2" id="KW-0238">DNA-binding</keyword>
<evidence type="ECO:0000313" key="9">
    <source>
        <dbReference type="Proteomes" id="UP001299608"/>
    </source>
</evidence>
<dbReference type="InterPro" id="IPR036390">
    <property type="entry name" value="WH_DNA-bd_sf"/>
</dbReference>
<feature type="domain" description="Cyclic nucleotide-binding" evidence="4">
    <location>
        <begin position="32"/>
        <end position="121"/>
    </location>
</feature>
<evidence type="ECO:0000256" key="1">
    <source>
        <dbReference type="ARBA" id="ARBA00023015"/>
    </source>
</evidence>
<dbReference type="InterPro" id="IPR000595">
    <property type="entry name" value="cNMP-bd_dom"/>
</dbReference>
<keyword evidence="8" id="KW-1185">Reference proteome</keyword>
<evidence type="ECO:0000256" key="3">
    <source>
        <dbReference type="ARBA" id="ARBA00023163"/>
    </source>
</evidence>
<dbReference type="InterPro" id="IPR014710">
    <property type="entry name" value="RmlC-like_jellyroll"/>
</dbReference>
<dbReference type="GeneID" id="97205850"/>
<dbReference type="GO" id="GO:0003677">
    <property type="term" value="F:DNA binding"/>
    <property type="evidence" value="ECO:0007669"/>
    <property type="project" value="UniProtKB-KW"/>
</dbReference>